<dbReference type="GO" id="GO:0007165">
    <property type="term" value="P:signal transduction"/>
    <property type="evidence" value="ECO:0007669"/>
    <property type="project" value="TreeGrafter"/>
</dbReference>
<dbReference type="InterPro" id="IPR011009">
    <property type="entry name" value="Kinase-like_dom_sf"/>
</dbReference>
<comment type="caution">
    <text evidence="3">The sequence shown here is derived from an EMBL/GenBank/DDBJ whole genome shotgun (WGS) entry which is preliminary data.</text>
</comment>
<accession>A0A5A7RHC1</accession>
<dbReference type="PROSITE" id="PS50011">
    <property type="entry name" value="PROTEIN_KINASE_DOM"/>
    <property type="match status" value="1"/>
</dbReference>
<gene>
    <name evidence="3" type="ORF">STAS_34344</name>
</gene>
<dbReference type="OrthoDB" id="1692959at2759"/>
<keyword evidence="3" id="KW-0418">Kinase</keyword>
<keyword evidence="3" id="KW-0808">Transferase</keyword>
<dbReference type="SUPFAM" id="SSF56112">
    <property type="entry name" value="Protein kinase-like (PK-like)"/>
    <property type="match status" value="1"/>
</dbReference>
<evidence type="ECO:0000313" key="4">
    <source>
        <dbReference type="Proteomes" id="UP000325081"/>
    </source>
</evidence>
<feature type="domain" description="Protein kinase" evidence="2">
    <location>
        <begin position="1"/>
        <end position="55"/>
    </location>
</feature>
<dbReference type="InterPro" id="IPR052751">
    <property type="entry name" value="Plant_MAPKKK"/>
</dbReference>
<feature type="region of interest" description="Disordered" evidence="1">
    <location>
        <begin position="1"/>
        <end position="26"/>
    </location>
</feature>
<dbReference type="AlphaFoldDB" id="A0A5A7RHC1"/>
<evidence type="ECO:0000259" key="2">
    <source>
        <dbReference type="PROSITE" id="PS50011"/>
    </source>
</evidence>
<evidence type="ECO:0000256" key="1">
    <source>
        <dbReference type="SAM" id="MobiDB-lite"/>
    </source>
</evidence>
<dbReference type="GO" id="GO:0005524">
    <property type="term" value="F:ATP binding"/>
    <property type="evidence" value="ECO:0007669"/>
    <property type="project" value="InterPro"/>
</dbReference>
<keyword evidence="4" id="KW-1185">Reference proteome</keyword>
<dbReference type="GO" id="GO:0004672">
    <property type="term" value="F:protein kinase activity"/>
    <property type="evidence" value="ECO:0007669"/>
    <property type="project" value="InterPro"/>
</dbReference>
<protein>
    <submittedName>
        <fullName evidence="3">Protein kinase-like</fullName>
    </submittedName>
</protein>
<name>A0A5A7RHC1_STRAF</name>
<proteinExistence type="predicted"/>
<dbReference type="PANTHER" id="PTHR48011">
    <property type="entry name" value="CCR4-NOT TRANSCRIPTIONAL COMPLEX SUBUNIT CAF120-RELATED"/>
    <property type="match status" value="1"/>
</dbReference>
<organism evidence="3 4">
    <name type="scientific">Striga asiatica</name>
    <name type="common">Asiatic witchweed</name>
    <name type="synonym">Buchnera asiatica</name>
    <dbReference type="NCBI Taxonomy" id="4170"/>
    <lineage>
        <taxon>Eukaryota</taxon>
        <taxon>Viridiplantae</taxon>
        <taxon>Streptophyta</taxon>
        <taxon>Embryophyta</taxon>
        <taxon>Tracheophyta</taxon>
        <taxon>Spermatophyta</taxon>
        <taxon>Magnoliopsida</taxon>
        <taxon>eudicotyledons</taxon>
        <taxon>Gunneridae</taxon>
        <taxon>Pentapetalae</taxon>
        <taxon>asterids</taxon>
        <taxon>lamiids</taxon>
        <taxon>Lamiales</taxon>
        <taxon>Orobanchaceae</taxon>
        <taxon>Buchnereae</taxon>
        <taxon>Striga</taxon>
    </lineage>
</organism>
<sequence>MATGFGPWRRRYTRSHLPETPGGLSDEAEEMLTRCLTKDPRERWTAAQLLQHPFVDSVEEEEEEEIVCLEIRELTRKYLVDGSRDLGFSGGLQFSELRLKSNRIRIIPDGPGSGFGRRDDQVSVLSFEASHWKGIDAPNLLLQPSSDSVLPLLSMTATAF</sequence>
<dbReference type="EMBL" id="BKCP01012737">
    <property type="protein sequence ID" value="GER56602.1"/>
    <property type="molecule type" value="Genomic_DNA"/>
</dbReference>
<evidence type="ECO:0000313" key="3">
    <source>
        <dbReference type="EMBL" id="GER56602.1"/>
    </source>
</evidence>
<dbReference type="Proteomes" id="UP000325081">
    <property type="component" value="Unassembled WGS sequence"/>
</dbReference>
<dbReference type="InterPro" id="IPR000719">
    <property type="entry name" value="Prot_kinase_dom"/>
</dbReference>
<reference evidence="4" key="1">
    <citation type="journal article" date="2019" name="Curr. Biol.">
        <title>Genome Sequence of Striga asiatica Provides Insight into the Evolution of Plant Parasitism.</title>
        <authorList>
            <person name="Yoshida S."/>
            <person name="Kim S."/>
            <person name="Wafula E.K."/>
            <person name="Tanskanen J."/>
            <person name="Kim Y.M."/>
            <person name="Honaas L."/>
            <person name="Yang Z."/>
            <person name="Spallek T."/>
            <person name="Conn C.E."/>
            <person name="Ichihashi Y."/>
            <person name="Cheong K."/>
            <person name="Cui S."/>
            <person name="Der J.P."/>
            <person name="Gundlach H."/>
            <person name="Jiao Y."/>
            <person name="Hori C."/>
            <person name="Ishida J.K."/>
            <person name="Kasahara H."/>
            <person name="Kiba T."/>
            <person name="Kim M.S."/>
            <person name="Koo N."/>
            <person name="Laohavisit A."/>
            <person name="Lee Y.H."/>
            <person name="Lumba S."/>
            <person name="McCourt P."/>
            <person name="Mortimer J.C."/>
            <person name="Mutuku J.M."/>
            <person name="Nomura T."/>
            <person name="Sasaki-Sekimoto Y."/>
            <person name="Seto Y."/>
            <person name="Wang Y."/>
            <person name="Wakatake T."/>
            <person name="Sakakibara H."/>
            <person name="Demura T."/>
            <person name="Yamaguchi S."/>
            <person name="Yoneyama K."/>
            <person name="Manabe R.I."/>
            <person name="Nelson D.C."/>
            <person name="Schulman A.H."/>
            <person name="Timko M.P."/>
            <person name="dePamphilis C.W."/>
            <person name="Choi D."/>
            <person name="Shirasu K."/>
        </authorList>
    </citation>
    <scope>NUCLEOTIDE SEQUENCE [LARGE SCALE GENOMIC DNA]</scope>
    <source>
        <strain evidence="4">cv. UVA1</strain>
    </source>
</reference>
<dbReference type="Gene3D" id="1.10.510.10">
    <property type="entry name" value="Transferase(Phosphotransferase) domain 1"/>
    <property type="match status" value="1"/>
</dbReference>
<dbReference type="PANTHER" id="PTHR48011:SF4">
    <property type="entry name" value="MITOGEN-ACTIVATED PROTEIN KINASE KINASE KINASE 19"/>
    <property type="match status" value="1"/>
</dbReference>